<feature type="chain" id="PRO_5043370291" evidence="1">
    <location>
        <begin position="22"/>
        <end position="155"/>
    </location>
</feature>
<comment type="caution">
    <text evidence="2">The sequence shown here is derived from an EMBL/GenBank/DDBJ whole genome shotgun (WGS) entry which is preliminary data.</text>
</comment>
<evidence type="ECO:0000313" key="2">
    <source>
        <dbReference type="EMBL" id="CAH7671601.1"/>
    </source>
</evidence>
<keyword evidence="1" id="KW-0732">Signal</keyword>
<reference evidence="2" key="1">
    <citation type="submission" date="2022-06" db="EMBL/GenBank/DDBJ databases">
        <authorList>
            <consortium name="SYNGENTA / RWTH Aachen University"/>
        </authorList>
    </citation>
    <scope>NUCLEOTIDE SEQUENCE</scope>
</reference>
<sequence length="155" mass="18375">MNYFRIYSLIFYLLYASQLFAEEFSPILNYNRDPTMSWVRCSVSFHCDSQRCYCASRTIKSSFDRTNAKCKGSDYYRESDLFFYFFLVKSDILLYIFFKDCISTANVPKPLIGNVESYVLNMNKNVLNVKTIYDKFICPNSEVNKFKKIRCKVQI</sequence>
<feature type="signal peptide" evidence="1">
    <location>
        <begin position="1"/>
        <end position="21"/>
    </location>
</feature>
<dbReference type="EMBL" id="CALTRL010001217">
    <property type="protein sequence ID" value="CAH7671601.1"/>
    <property type="molecule type" value="Genomic_DNA"/>
</dbReference>
<protein>
    <submittedName>
        <fullName evidence="2">Expressed protein</fullName>
    </submittedName>
</protein>
<dbReference type="AlphaFoldDB" id="A0AAV0AST9"/>
<feature type="non-terminal residue" evidence="2">
    <location>
        <position position="1"/>
    </location>
</feature>
<accession>A0AAV0AST9</accession>
<name>A0AAV0AST9_PHAPC</name>
<organism evidence="2 3">
    <name type="scientific">Phakopsora pachyrhizi</name>
    <name type="common">Asian soybean rust disease fungus</name>
    <dbReference type="NCBI Taxonomy" id="170000"/>
    <lineage>
        <taxon>Eukaryota</taxon>
        <taxon>Fungi</taxon>
        <taxon>Dikarya</taxon>
        <taxon>Basidiomycota</taxon>
        <taxon>Pucciniomycotina</taxon>
        <taxon>Pucciniomycetes</taxon>
        <taxon>Pucciniales</taxon>
        <taxon>Phakopsoraceae</taxon>
        <taxon>Phakopsora</taxon>
    </lineage>
</organism>
<dbReference type="Proteomes" id="UP001153365">
    <property type="component" value="Unassembled WGS sequence"/>
</dbReference>
<evidence type="ECO:0000313" key="3">
    <source>
        <dbReference type="Proteomes" id="UP001153365"/>
    </source>
</evidence>
<gene>
    <name evidence="2" type="ORF">PPACK8108_LOCUS6395</name>
</gene>
<proteinExistence type="predicted"/>
<evidence type="ECO:0000256" key="1">
    <source>
        <dbReference type="SAM" id="SignalP"/>
    </source>
</evidence>
<keyword evidence="3" id="KW-1185">Reference proteome</keyword>
<feature type="non-terminal residue" evidence="2">
    <location>
        <position position="155"/>
    </location>
</feature>